<dbReference type="KEGG" id="hhl:Halha_2528"/>
<dbReference type="OrthoDB" id="9805416at2"/>
<reference evidence="8" key="1">
    <citation type="submission" date="2012-02" db="EMBL/GenBank/DDBJ databases">
        <title>The complete genome of Halobacteroides halobius DSM 5150.</title>
        <authorList>
            <person name="Lucas S."/>
            <person name="Copeland A."/>
            <person name="Lapidus A."/>
            <person name="Glavina del Rio T."/>
            <person name="Dalin E."/>
            <person name="Tice H."/>
            <person name="Bruce D."/>
            <person name="Goodwin L."/>
            <person name="Pitluck S."/>
            <person name="Peters L."/>
            <person name="Mikhailova N."/>
            <person name="Gu W."/>
            <person name="Kyrpides N."/>
            <person name="Mavromatis K."/>
            <person name="Ivanova N."/>
            <person name="Brettin T."/>
            <person name="Detter J.C."/>
            <person name="Han C."/>
            <person name="Larimer F."/>
            <person name="Land M."/>
            <person name="Hauser L."/>
            <person name="Markowitz V."/>
            <person name="Cheng J.-F."/>
            <person name="Hugenholtz P."/>
            <person name="Woyke T."/>
            <person name="Wu D."/>
            <person name="Tindall B."/>
            <person name="Pomrenke H."/>
            <person name="Brambilla E."/>
            <person name="Klenk H.-P."/>
            <person name="Eisen J.A."/>
        </authorList>
    </citation>
    <scope>NUCLEOTIDE SEQUENCE [LARGE SCALE GENOMIC DNA]</scope>
    <source>
        <strain evidence="8">ATCC 35273 / DSM 5150 / MD-1</strain>
    </source>
</reference>
<protein>
    <submittedName>
        <fullName evidence="7">Lactate dehydrogenase-like oxidoreductase</fullName>
    </submittedName>
</protein>
<dbReference type="InterPro" id="IPR006139">
    <property type="entry name" value="D-isomer_2_OHA_DH_cat_dom"/>
</dbReference>
<organism evidence="7 8">
    <name type="scientific">Halobacteroides halobius (strain ATCC 35273 / DSM 5150 / MD-1)</name>
    <dbReference type="NCBI Taxonomy" id="748449"/>
    <lineage>
        <taxon>Bacteria</taxon>
        <taxon>Bacillati</taxon>
        <taxon>Bacillota</taxon>
        <taxon>Clostridia</taxon>
        <taxon>Halanaerobiales</taxon>
        <taxon>Halobacteroidaceae</taxon>
        <taxon>Halobacteroides</taxon>
    </lineage>
</organism>
<dbReference type="InterPro" id="IPR029753">
    <property type="entry name" value="D-isomer_DH_CS"/>
</dbReference>
<dbReference type="InterPro" id="IPR043322">
    <property type="entry name" value="CtBP"/>
</dbReference>
<dbReference type="InterPro" id="IPR006140">
    <property type="entry name" value="D-isomer_DH_NAD-bd"/>
</dbReference>
<evidence type="ECO:0000259" key="5">
    <source>
        <dbReference type="Pfam" id="PF00389"/>
    </source>
</evidence>
<dbReference type="AlphaFoldDB" id="L0KAT8"/>
<dbReference type="GO" id="GO:0003714">
    <property type="term" value="F:transcription corepressor activity"/>
    <property type="evidence" value="ECO:0007669"/>
    <property type="project" value="InterPro"/>
</dbReference>
<comment type="similarity">
    <text evidence="1 4">Belongs to the D-isomer specific 2-hydroxyacid dehydrogenase family.</text>
</comment>
<keyword evidence="3" id="KW-0520">NAD</keyword>
<proteinExistence type="inferred from homology"/>
<dbReference type="Proteomes" id="UP000010880">
    <property type="component" value="Chromosome"/>
</dbReference>
<evidence type="ECO:0000256" key="4">
    <source>
        <dbReference type="RuleBase" id="RU003719"/>
    </source>
</evidence>
<dbReference type="STRING" id="748449.Halha_2528"/>
<name>L0KAT8_HALHC</name>
<dbReference type="EMBL" id="CP003359">
    <property type="protein sequence ID" value="AGB42402.1"/>
    <property type="molecule type" value="Genomic_DNA"/>
</dbReference>
<dbReference type="InterPro" id="IPR050857">
    <property type="entry name" value="D-2-hydroxyacid_DH"/>
</dbReference>
<dbReference type="GO" id="GO:0016616">
    <property type="term" value="F:oxidoreductase activity, acting on the CH-OH group of donors, NAD or NADP as acceptor"/>
    <property type="evidence" value="ECO:0007669"/>
    <property type="project" value="InterPro"/>
</dbReference>
<evidence type="ECO:0000313" key="7">
    <source>
        <dbReference type="EMBL" id="AGB42402.1"/>
    </source>
</evidence>
<dbReference type="FunFam" id="3.40.50.720:FF:000203">
    <property type="entry name" value="D-3-phosphoglycerate dehydrogenase (SerA)"/>
    <property type="match status" value="1"/>
</dbReference>
<dbReference type="CDD" id="cd05299">
    <property type="entry name" value="CtBP_dh"/>
    <property type="match status" value="1"/>
</dbReference>
<dbReference type="GO" id="GO:0051287">
    <property type="term" value="F:NAD binding"/>
    <property type="evidence" value="ECO:0007669"/>
    <property type="project" value="InterPro"/>
</dbReference>
<evidence type="ECO:0000313" key="8">
    <source>
        <dbReference type="Proteomes" id="UP000010880"/>
    </source>
</evidence>
<dbReference type="InterPro" id="IPR036291">
    <property type="entry name" value="NAD(P)-bd_dom_sf"/>
</dbReference>
<dbReference type="SUPFAM" id="SSF52283">
    <property type="entry name" value="Formate/glycerate dehydrogenase catalytic domain-like"/>
    <property type="match status" value="1"/>
</dbReference>
<feature type="domain" description="D-isomer specific 2-hydroxyacid dehydrogenase NAD-binding" evidence="6">
    <location>
        <begin position="111"/>
        <end position="287"/>
    </location>
</feature>
<gene>
    <name evidence="7" type="ordered locus">Halha_2528</name>
</gene>
<accession>L0KAT8</accession>
<dbReference type="Gene3D" id="3.40.50.720">
    <property type="entry name" value="NAD(P)-binding Rossmann-like Domain"/>
    <property type="match status" value="2"/>
</dbReference>
<evidence type="ECO:0000256" key="3">
    <source>
        <dbReference type="ARBA" id="ARBA00023027"/>
    </source>
</evidence>
<dbReference type="Pfam" id="PF00389">
    <property type="entry name" value="2-Hacid_dh"/>
    <property type="match status" value="1"/>
</dbReference>
<dbReference type="eggNOG" id="COG0111">
    <property type="taxonomic scope" value="Bacteria"/>
</dbReference>
<keyword evidence="2 4" id="KW-0560">Oxidoreductase</keyword>
<evidence type="ECO:0000256" key="1">
    <source>
        <dbReference type="ARBA" id="ARBA00005854"/>
    </source>
</evidence>
<dbReference type="SUPFAM" id="SSF51735">
    <property type="entry name" value="NAD(P)-binding Rossmann-fold domains"/>
    <property type="match status" value="1"/>
</dbReference>
<dbReference type="PANTHER" id="PTHR42789">
    <property type="entry name" value="D-ISOMER SPECIFIC 2-HYDROXYACID DEHYDROGENASE FAMILY PROTEIN (AFU_ORTHOLOGUE AFUA_6G10090)"/>
    <property type="match status" value="1"/>
</dbReference>
<dbReference type="Pfam" id="PF02826">
    <property type="entry name" value="2-Hacid_dh_C"/>
    <property type="match status" value="1"/>
</dbReference>
<keyword evidence="8" id="KW-1185">Reference proteome</keyword>
<dbReference type="PROSITE" id="PS00671">
    <property type="entry name" value="D_2_HYDROXYACID_DH_3"/>
    <property type="match status" value="1"/>
</dbReference>
<dbReference type="HOGENOM" id="CLU_019796_1_3_9"/>
<evidence type="ECO:0000256" key="2">
    <source>
        <dbReference type="ARBA" id="ARBA00023002"/>
    </source>
</evidence>
<sequence>MSKFKVMVTDYEYETLEYEEKVLEEIDAQFLKAQARTEEEVIEAAPEDIEGLLVQYAQIGEKVFKALPDLKVVARYGIGVDTVDLKAATEYGVKVVNVAEYCQDEVSDQALALLLACARKTVLLNNDVKAGNWDFNVGKPIYRLRGRSLGIVGFGKIPHKLAEKTAAFGLELLVYDPFVDEGVEEEYGVELVELDELMEKADFISVHAPLNEKTRHMISTKEFKLMKESAFIVNTARGAVIDEAALIEALENEELAGAGLDVTEQEPIEKDNPLLEMDNVIINPHVGWYSEDALVELKTRAAEGVADVLVDNKPKYLVNQDVLDK</sequence>
<dbReference type="RefSeq" id="WP_015328115.1">
    <property type="nucleotide sequence ID" value="NC_019978.1"/>
</dbReference>
<evidence type="ECO:0000259" key="6">
    <source>
        <dbReference type="Pfam" id="PF02826"/>
    </source>
</evidence>
<dbReference type="PATRIC" id="fig|748449.3.peg.2450"/>
<dbReference type="PANTHER" id="PTHR42789:SF1">
    <property type="entry name" value="D-ISOMER SPECIFIC 2-HYDROXYACID DEHYDROGENASE FAMILY PROTEIN (AFU_ORTHOLOGUE AFUA_6G10090)"/>
    <property type="match status" value="1"/>
</dbReference>
<feature type="domain" description="D-isomer specific 2-hydroxyacid dehydrogenase catalytic" evidence="5">
    <location>
        <begin position="17"/>
        <end position="319"/>
    </location>
</feature>